<reference evidence="1" key="1">
    <citation type="submission" date="2023-05" db="EMBL/GenBank/DDBJ databases">
        <authorList>
            <consortium name="ELIXIR-Norway"/>
        </authorList>
    </citation>
    <scope>NUCLEOTIDE SEQUENCE</scope>
</reference>
<dbReference type="Proteomes" id="UP001162501">
    <property type="component" value="Chromosome 8"/>
</dbReference>
<proteinExistence type="predicted"/>
<gene>
    <name evidence="1" type="ORF">MRATA1EN22A_LOCUS27464</name>
</gene>
<evidence type="ECO:0000313" key="1">
    <source>
        <dbReference type="EMBL" id="CAN0563100.1"/>
    </source>
</evidence>
<dbReference type="EMBL" id="OX596092">
    <property type="protein sequence ID" value="CAN0563100.1"/>
    <property type="molecule type" value="Genomic_DNA"/>
</dbReference>
<organism evidence="1 2">
    <name type="scientific">Rangifer tarandus platyrhynchus</name>
    <name type="common">Svalbard reindeer</name>
    <dbReference type="NCBI Taxonomy" id="3082113"/>
    <lineage>
        <taxon>Eukaryota</taxon>
        <taxon>Metazoa</taxon>
        <taxon>Chordata</taxon>
        <taxon>Craniata</taxon>
        <taxon>Vertebrata</taxon>
        <taxon>Euteleostomi</taxon>
        <taxon>Mammalia</taxon>
        <taxon>Eutheria</taxon>
        <taxon>Laurasiatheria</taxon>
        <taxon>Artiodactyla</taxon>
        <taxon>Ruminantia</taxon>
        <taxon>Pecora</taxon>
        <taxon>Cervidae</taxon>
        <taxon>Odocoileinae</taxon>
        <taxon>Rangifer</taxon>
    </lineage>
</organism>
<protein>
    <submittedName>
        <fullName evidence="1">Uncharacterized protein</fullName>
    </submittedName>
</protein>
<name>A0AC60A6C0_RANTA</name>
<evidence type="ECO:0000313" key="2">
    <source>
        <dbReference type="Proteomes" id="UP001162501"/>
    </source>
</evidence>
<reference evidence="1" key="2">
    <citation type="submission" date="2025-03" db="EMBL/GenBank/DDBJ databases">
        <authorList>
            <consortium name="ELIXIR-Norway"/>
            <consortium name="Elixir Norway"/>
        </authorList>
    </citation>
    <scope>NUCLEOTIDE SEQUENCE</scope>
</reference>
<sequence>MERTGWLFGDSAEILRCWGPGGHYLTLLARAALWPMGSDRRKRKPAYWAPLLQRDQVLSAKRGCVEHTQDLVFASKQKLKGCLIMFVFTFGDKQLWESQSSFITRIDIFALDLMCFVFL</sequence>
<accession>A0AC60A6C0</accession>